<dbReference type="InterPro" id="IPR013216">
    <property type="entry name" value="Methyltransf_11"/>
</dbReference>
<dbReference type="PANTHER" id="PTHR43464">
    <property type="entry name" value="METHYLTRANSFERASE"/>
    <property type="match status" value="1"/>
</dbReference>
<reference evidence="2" key="1">
    <citation type="journal article" date="2015" name="Nature">
        <title>Complex archaea that bridge the gap between prokaryotes and eukaryotes.</title>
        <authorList>
            <person name="Spang A."/>
            <person name="Saw J.H."/>
            <person name="Jorgensen S.L."/>
            <person name="Zaremba-Niedzwiedzka K."/>
            <person name="Martijn J."/>
            <person name="Lind A.E."/>
            <person name="van Eijk R."/>
            <person name="Schleper C."/>
            <person name="Guy L."/>
            <person name="Ettema T.J."/>
        </authorList>
    </citation>
    <scope>NUCLEOTIDE SEQUENCE</scope>
</reference>
<comment type="caution">
    <text evidence="2">The sequence shown here is derived from an EMBL/GenBank/DDBJ whole genome shotgun (WGS) entry which is preliminary data.</text>
</comment>
<proteinExistence type="predicted"/>
<sequence length="202" mass="22209">MTHTMTPAKWEEAYVKGLAHWTSSSAPSLFAKNFAVEVKDRKLTTVLEIGCGDCIDSIFFAKQGLKVTAVDVAPTAVALAQENVEKSGITVDVQLANAEFLQFPSGSFASVFSLSVLHATMLEKSLAEVYRVLRSGGFAFIHLYANTQTRTGVVGGELSVDNYIKLLKTIGFIIWDFYTEEEKQFDQAGEKHRIFVAFLGRG</sequence>
<gene>
    <name evidence="2" type="ORF">LCGC14_2477970</name>
</gene>
<dbReference type="SUPFAM" id="SSF53335">
    <property type="entry name" value="S-adenosyl-L-methionine-dependent methyltransferases"/>
    <property type="match status" value="1"/>
</dbReference>
<evidence type="ECO:0000313" key="2">
    <source>
        <dbReference type="EMBL" id="KKL18191.1"/>
    </source>
</evidence>
<dbReference type="AlphaFoldDB" id="A0A0F9DKI7"/>
<dbReference type="Gene3D" id="3.40.50.150">
    <property type="entry name" value="Vaccinia Virus protein VP39"/>
    <property type="match status" value="1"/>
</dbReference>
<organism evidence="2">
    <name type="scientific">marine sediment metagenome</name>
    <dbReference type="NCBI Taxonomy" id="412755"/>
    <lineage>
        <taxon>unclassified sequences</taxon>
        <taxon>metagenomes</taxon>
        <taxon>ecological metagenomes</taxon>
    </lineage>
</organism>
<dbReference type="InterPro" id="IPR029063">
    <property type="entry name" value="SAM-dependent_MTases_sf"/>
</dbReference>
<dbReference type="EMBL" id="LAZR01038962">
    <property type="protein sequence ID" value="KKL18191.1"/>
    <property type="molecule type" value="Genomic_DNA"/>
</dbReference>
<dbReference type="GO" id="GO:0008757">
    <property type="term" value="F:S-adenosylmethionine-dependent methyltransferase activity"/>
    <property type="evidence" value="ECO:0007669"/>
    <property type="project" value="InterPro"/>
</dbReference>
<evidence type="ECO:0000259" key="1">
    <source>
        <dbReference type="Pfam" id="PF08241"/>
    </source>
</evidence>
<dbReference type="Pfam" id="PF08241">
    <property type="entry name" value="Methyltransf_11"/>
    <property type="match status" value="1"/>
</dbReference>
<protein>
    <recommendedName>
        <fullName evidence="1">Methyltransferase type 11 domain-containing protein</fullName>
    </recommendedName>
</protein>
<name>A0A0F9DKI7_9ZZZZ</name>
<accession>A0A0F9DKI7</accession>
<dbReference type="CDD" id="cd02440">
    <property type="entry name" value="AdoMet_MTases"/>
    <property type="match status" value="1"/>
</dbReference>
<feature type="domain" description="Methyltransferase type 11" evidence="1">
    <location>
        <begin position="47"/>
        <end position="141"/>
    </location>
</feature>